<protein>
    <submittedName>
        <fullName evidence="1">Uncharacterized protein</fullName>
    </submittedName>
</protein>
<dbReference type="EMBL" id="LC625835">
    <property type="protein sequence ID" value="BCU03012.1"/>
    <property type="molecule type" value="Genomic_DNA"/>
</dbReference>
<evidence type="ECO:0000313" key="1">
    <source>
        <dbReference type="EMBL" id="BCU03012.1"/>
    </source>
</evidence>
<evidence type="ECO:0000313" key="2">
    <source>
        <dbReference type="Proteomes" id="UP001253637"/>
    </source>
</evidence>
<accession>A0A811BQE2</accession>
<reference evidence="1" key="1">
    <citation type="submission" date="2021-04" db="EMBL/GenBank/DDBJ databases">
        <title>Draft Genome Sequence of Pandoravirus japonicus, Isolated from the Sabaishi River of Niigata, Japan.</title>
        <authorList>
            <person name="Hosokawa N."/>
            <person name="Takahashi H."/>
            <person name="Aoki K."/>
            <person name="Takemura M."/>
        </authorList>
    </citation>
    <scope>NUCLEOTIDE SEQUENCE</scope>
</reference>
<organism evidence="1 2">
    <name type="scientific">Pandoravirus japonicus</name>
    <dbReference type="NCBI Taxonomy" id="2823154"/>
    <lineage>
        <taxon>Viruses</taxon>
        <taxon>Pandoravirus</taxon>
    </lineage>
</organism>
<dbReference type="Proteomes" id="UP001253637">
    <property type="component" value="Segment"/>
</dbReference>
<sequence length="84" mass="9245">MSSPPAGRTRHRGPRTARAPFAVFFSFSQTQPPEALGRGSADLPCQAANLFSFGLLCLVGSLCTGRSMDRHRYSHSSPRRTHVW</sequence>
<name>A0A811BQE2_9VIRU</name>
<proteinExistence type="predicted"/>